<dbReference type="EMBL" id="QTUA01000001">
    <property type="protein sequence ID" value="REF31699.1"/>
    <property type="molecule type" value="Genomic_DNA"/>
</dbReference>
<dbReference type="Pfam" id="PF26035">
    <property type="entry name" value="DUF8010"/>
    <property type="match status" value="1"/>
</dbReference>
<name>A0A3D9UQT4_9MICO</name>
<dbReference type="InterPro" id="IPR058498">
    <property type="entry name" value="DUF8185"/>
</dbReference>
<proteinExistence type="predicted"/>
<protein>
    <submittedName>
        <fullName evidence="3">Uncharacterized protein</fullName>
    </submittedName>
</protein>
<dbReference type="Proteomes" id="UP000256253">
    <property type="component" value="Unassembled WGS sequence"/>
</dbReference>
<gene>
    <name evidence="3" type="ORF">DFJ65_2775</name>
</gene>
<evidence type="ECO:0000259" key="2">
    <source>
        <dbReference type="Pfam" id="PF26572"/>
    </source>
</evidence>
<accession>A0A3D9UQT4</accession>
<dbReference type="AlphaFoldDB" id="A0A3D9UQT4"/>
<comment type="caution">
    <text evidence="3">The sequence shown here is derived from an EMBL/GenBank/DDBJ whole genome shotgun (WGS) entry which is preliminary data.</text>
</comment>
<dbReference type="InterPro" id="IPR058323">
    <property type="entry name" value="DUF8010"/>
</dbReference>
<evidence type="ECO:0000313" key="4">
    <source>
        <dbReference type="Proteomes" id="UP000256253"/>
    </source>
</evidence>
<reference evidence="3 4" key="1">
    <citation type="submission" date="2018-08" db="EMBL/GenBank/DDBJ databases">
        <title>Sequencing the genomes of 1000 actinobacteria strains.</title>
        <authorList>
            <person name="Klenk H.-P."/>
        </authorList>
    </citation>
    <scope>NUCLEOTIDE SEQUENCE [LARGE SCALE GENOMIC DNA]</scope>
    <source>
        <strain evidence="3 4">DSM 22967</strain>
    </source>
</reference>
<feature type="domain" description="DUF8010" evidence="1">
    <location>
        <begin position="2"/>
        <end position="104"/>
    </location>
</feature>
<sequence>MTELRLEDDRAAADFATFVGRALRVNPDGALRLQAAGEVLACWVEVLPGRGLMHSGLALALRVQRLAAPAALDTAVALVALRDRIARGITDTIPVPPQEVSAPWLAISPPRSGWEPAATVTVERLREAARMGVLEVADGTPDGAGAAAVAALRQRVWSRPVDEVVPAGAAFAADALGFLVGEAAQVHRVGPWTRLSTPAGYVLTR</sequence>
<dbReference type="Pfam" id="PF26572">
    <property type="entry name" value="DUF8185"/>
    <property type="match status" value="1"/>
</dbReference>
<evidence type="ECO:0000259" key="1">
    <source>
        <dbReference type="Pfam" id="PF26035"/>
    </source>
</evidence>
<dbReference type="RefSeq" id="WP_115923497.1">
    <property type="nucleotide sequence ID" value="NZ_QTUA01000001.1"/>
</dbReference>
<organism evidence="3 4">
    <name type="scientific">Calidifontibacter indicus</name>
    <dbReference type="NCBI Taxonomy" id="419650"/>
    <lineage>
        <taxon>Bacteria</taxon>
        <taxon>Bacillati</taxon>
        <taxon>Actinomycetota</taxon>
        <taxon>Actinomycetes</taxon>
        <taxon>Micrococcales</taxon>
        <taxon>Dermacoccaceae</taxon>
        <taxon>Calidifontibacter</taxon>
    </lineage>
</organism>
<keyword evidence="4" id="KW-1185">Reference proteome</keyword>
<feature type="domain" description="DUF8185" evidence="2">
    <location>
        <begin position="109"/>
        <end position="205"/>
    </location>
</feature>
<dbReference type="OrthoDB" id="4801220at2"/>
<evidence type="ECO:0000313" key="3">
    <source>
        <dbReference type="EMBL" id="REF31699.1"/>
    </source>
</evidence>